<accession>A0A497XAJ7</accession>
<gene>
    <name evidence="2" type="ORF">DFR35_2194</name>
</gene>
<evidence type="ECO:0000313" key="2">
    <source>
        <dbReference type="EMBL" id="RLJ63566.1"/>
    </source>
</evidence>
<dbReference type="AlphaFoldDB" id="A0A497XAJ7"/>
<dbReference type="SUPFAM" id="SSF64307">
    <property type="entry name" value="SirA-like"/>
    <property type="match status" value="1"/>
</dbReference>
<sequence length="76" mass="8619">MSSQRVIDGRDMQPPEPLEKALEALDTLPPDGELVLLLYCQPHPLYQILRRNGYVWTETMQSDGTNEIHIRKAASA</sequence>
<feature type="domain" description="DUF2249" evidence="1">
    <location>
        <begin position="6"/>
        <end position="72"/>
    </location>
</feature>
<reference evidence="2 3" key="1">
    <citation type="submission" date="2018-10" db="EMBL/GenBank/DDBJ databases">
        <title>Genomic Encyclopedia of Type Strains, Phase IV (KMG-IV): sequencing the most valuable type-strain genomes for metagenomic binning, comparative biology and taxonomic classification.</title>
        <authorList>
            <person name="Goeker M."/>
        </authorList>
    </citation>
    <scope>NUCLEOTIDE SEQUENCE [LARGE SCALE GENOMIC DNA]</scope>
    <source>
        <strain evidence="2 3">DSM 26916</strain>
    </source>
</reference>
<comment type="caution">
    <text evidence="2">The sequence shown here is derived from an EMBL/GenBank/DDBJ whole genome shotgun (WGS) entry which is preliminary data.</text>
</comment>
<evidence type="ECO:0000259" key="1">
    <source>
        <dbReference type="Pfam" id="PF10006"/>
    </source>
</evidence>
<dbReference type="OrthoDB" id="151621at2"/>
<name>A0A497XAJ7_9PROT</name>
<protein>
    <submittedName>
        <fullName evidence="2">Uncharacterized protein DUF2249</fullName>
    </submittedName>
</protein>
<organism evidence="2 3">
    <name type="scientific">Sulfurisoma sediminicola</name>
    <dbReference type="NCBI Taxonomy" id="1381557"/>
    <lineage>
        <taxon>Bacteria</taxon>
        <taxon>Pseudomonadati</taxon>
        <taxon>Pseudomonadota</taxon>
        <taxon>Betaproteobacteria</taxon>
        <taxon>Nitrosomonadales</taxon>
        <taxon>Sterolibacteriaceae</taxon>
        <taxon>Sulfurisoma</taxon>
    </lineage>
</organism>
<evidence type="ECO:0000313" key="3">
    <source>
        <dbReference type="Proteomes" id="UP000268908"/>
    </source>
</evidence>
<dbReference type="InterPro" id="IPR018720">
    <property type="entry name" value="DUF2249"/>
</dbReference>
<dbReference type="EMBL" id="RCCI01000006">
    <property type="protein sequence ID" value="RLJ63566.1"/>
    <property type="molecule type" value="Genomic_DNA"/>
</dbReference>
<keyword evidence="3" id="KW-1185">Reference proteome</keyword>
<dbReference type="Pfam" id="PF10006">
    <property type="entry name" value="DUF2249"/>
    <property type="match status" value="1"/>
</dbReference>
<dbReference type="RefSeq" id="WP_121242383.1">
    <property type="nucleotide sequence ID" value="NZ_BHVV01000003.1"/>
</dbReference>
<proteinExistence type="predicted"/>
<dbReference type="InterPro" id="IPR036868">
    <property type="entry name" value="TusA-like_sf"/>
</dbReference>
<dbReference type="Proteomes" id="UP000268908">
    <property type="component" value="Unassembled WGS sequence"/>
</dbReference>